<dbReference type="Proteomes" id="UP001589867">
    <property type="component" value="Unassembled WGS sequence"/>
</dbReference>
<reference evidence="1 2" key="1">
    <citation type="submission" date="2024-09" db="EMBL/GenBank/DDBJ databases">
        <authorList>
            <person name="Sun Q."/>
            <person name="Mori K."/>
        </authorList>
    </citation>
    <scope>NUCLEOTIDE SEQUENCE [LARGE SCALE GENOMIC DNA]</scope>
    <source>
        <strain evidence="1 2">TBRC 3947</strain>
    </source>
</reference>
<sequence>MAKTSPTNGHPREAANDEKTVTFRGRPVPWITRWTGEILSPDRVALQTPRNTAPLRYAEATLLDRDRRGVLWLREANTPGTGEPQWAEVNGPRQRRAMRALRCQVCGEPTSPGMPVPFLFSRTELAALRHAQAQATPAVTTTPPCCQACWQTAAQFCPHLIRHGAVPCHVTTVTAWGAYGDLYLPGASVRRNIHLGYGDERLPWLLGKQAVVLIQGIQPAG</sequence>
<evidence type="ECO:0000313" key="1">
    <source>
        <dbReference type="EMBL" id="MFC0531334.1"/>
    </source>
</evidence>
<organism evidence="1 2">
    <name type="scientific">Phytohabitans kaempferiae</name>
    <dbReference type="NCBI Taxonomy" id="1620943"/>
    <lineage>
        <taxon>Bacteria</taxon>
        <taxon>Bacillati</taxon>
        <taxon>Actinomycetota</taxon>
        <taxon>Actinomycetes</taxon>
        <taxon>Micromonosporales</taxon>
        <taxon>Micromonosporaceae</taxon>
    </lineage>
</organism>
<proteinExistence type="predicted"/>
<dbReference type="RefSeq" id="WP_377255582.1">
    <property type="nucleotide sequence ID" value="NZ_JBHLUH010000059.1"/>
</dbReference>
<name>A0ABV6M9V1_9ACTN</name>
<dbReference type="EMBL" id="JBHLUH010000059">
    <property type="protein sequence ID" value="MFC0531334.1"/>
    <property type="molecule type" value="Genomic_DNA"/>
</dbReference>
<keyword evidence="2" id="KW-1185">Reference proteome</keyword>
<protein>
    <submittedName>
        <fullName evidence="1">Uncharacterized protein</fullName>
    </submittedName>
</protein>
<accession>A0ABV6M9V1</accession>
<comment type="caution">
    <text evidence="1">The sequence shown here is derived from an EMBL/GenBank/DDBJ whole genome shotgun (WGS) entry which is preliminary data.</text>
</comment>
<evidence type="ECO:0000313" key="2">
    <source>
        <dbReference type="Proteomes" id="UP001589867"/>
    </source>
</evidence>
<gene>
    <name evidence="1" type="ORF">ACFFIA_27190</name>
</gene>